<protein>
    <submittedName>
        <fullName evidence="1">Uncharacterized protein</fullName>
    </submittedName>
</protein>
<dbReference type="EMBL" id="LQRA01000048">
    <property type="protein sequence ID" value="KZE80319.1"/>
    <property type="molecule type" value="Genomic_DNA"/>
</dbReference>
<proteinExistence type="predicted"/>
<evidence type="ECO:0000313" key="2">
    <source>
        <dbReference type="Proteomes" id="UP000076563"/>
    </source>
</evidence>
<evidence type="ECO:0000313" key="1">
    <source>
        <dbReference type="EMBL" id="KZE80319.1"/>
    </source>
</evidence>
<reference evidence="2" key="1">
    <citation type="submission" date="2016-01" db="EMBL/GenBank/DDBJ databases">
        <title>Draft genome of Chromobacterium sp. F49.</title>
        <authorList>
            <person name="Hong K.W."/>
        </authorList>
    </citation>
    <scope>NUCLEOTIDE SEQUENCE [LARGE SCALE GENOMIC DNA]</scope>
    <source>
        <strain evidence="2">M63</strain>
    </source>
</reference>
<accession>A0A161S5Y0</accession>
<gene>
    <name evidence="1" type="ORF">AV654_12460</name>
</gene>
<dbReference type="Proteomes" id="UP000076563">
    <property type="component" value="Unassembled WGS sequence"/>
</dbReference>
<dbReference type="OrthoDB" id="2649305at2"/>
<name>A0A161S5Y0_9BACL</name>
<keyword evidence="2" id="KW-1185">Reference proteome</keyword>
<dbReference type="RefSeq" id="WP_063180008.1">
    <property type="nucleotide sequence ID" value="NZ_BTYA01000002.1"/>
</dbReference>
<dbReference type="AlphaFoldDB" id="A0A161S5Y0"/>
<comment type="caution">
    <text evidence="1">The sequence shown here is derived from an EMBL/GenBank/DDBJ whole genome shotgun (WGS) entry which is preliminary data.</text>
</comment>
<sequence length="105" mass="12315">MMKVVEDFIVWLVAHWKEISLQAALTSLAVIWTKRVGIKQVKKYLTQVAPKYFKDEDNMVELLKTQSEIIKELHFQVNSLEKESAVTRQYVEGKIREINMKMKSS</sequence>
<organism evidence="1 2">
    <name type="scientific">Paenibacillus elgii</name>
    <dbReference type="NCBI Taxonomy" id="189691"/>
    <lineage>
        <taxon>Bacteria</taxon>
        <taxon>Bacillati</taxon>
        <taxon>Bacillota</taxon>
        <taxon>Bacilli</taxon>
        <taxon>Bacillales</taxon>
        <taxon>Paenibacillaceae</taxon>
        <taxon>Paenibacillus</taxon>
    </lineage>
</organism>